<feature type="compositionally biased region" description="Polar residues" evidence="5">
    <location>
        <begin position="632"/>
        <end position="645"/>
    </location>
</feature>
<dbReference type="Gene3D" id="2.60.40.10">
    <property type="entry name" value="Immunoglobulins"/>
    <property type="match status" value="3"/>
</dbReference>
<feature type="compositionally biased region" description="Acidic residues" evidence="5">
    <location>
        <begin position="851"/>
        <end position="860"/>
    </location>
</feature>
<feature type="compositionally biased region" description="Low complexity" evidence="5">
    <location>
        <begin position="755"/>
        <end position="766"/>
    </location>
</feature>
<evidence type="ECO:0000256" key="6">
    <source>
        <dbReference type="SAM" id="Phobius"/>
    </source>
</evidence>
<dbReference type="OrthoDB" id="41532at2759"/>
<proteinExistence type="predicted"/>
<feature type="region of interest" description="Disordered" evidence="5">
    <location>
        <begin position="502"/>
        <end position="527"/>
    </location>
</feature>
<feature type="compositionally biased region" description="Polar residues" evidence="5">
    <location>
        <begin position="676"/>
        <end position="687"/>
    </location>
</feature>
<feature type="region of interest" description="Disordered" evidence="5">
    <location>
        <begin position="1099"/>
        <end position="1142"/>
    </location>
</feature>
<dbReference type="GO" id="GO:0016020">
    <property type="term" value="C:membrane"/>
    <property type="evidence" value="ECO:0007669"/>
    <property type="project" value="UniProtKB-SubCell"/>
</dbReference>
<evidence type="ECO:0000256" key="5">
    <source>
        <dbReference type="SAM" id="MobiDB-lite"/>
    </source>
</evidence>
<keyword evidence="3 6" id="KW-1133">Transmembrane helix</keyword>
<gene>
    <name evidence="8" type="ORF">EK21DRAFT_106954</name>
</gene>
<evidence type="ECO:0000256" key="2">
    <source>
        <dbReference type="ARBA" id="ARBA00022692"/>
    </source>
</evidence>
<feature type="compositionally biased region" description="Polar residues" evidence="5">
    <location>
        <begin position="929"/>
        <end position="942"/>
    </location>
</feature>
<dbReference type="Proteomes" id="UP000799777">
    <property type="component" value="Unassembled WGS sequence"/>
</dbReference>
<evidence type="ECO:0000313" key="9">
    <source>
        <dbReference type="Proteomes" id="UP000799777"/>
    </source>
</evidence>
<evidence type="ECO:0000259" key="7">
    <source>
        <dbReference type="SMART" id="SM00736"/>
    </source>
</evidence>
<feature type="compositionally biased region" description="Basic and acidic residues" evidence="5">
    <location>
        <begin position="947"/>
        <end position="974"/>
    </location>
</feature>
<dbReference type="InterPro" id="IPR051694">
    <property type="entry name" value="Immunoregulatory_rcpt-like"/>
</dbReference>
<dbReference type="GO" id="GO:0071944">
    <property type="term" value="C:cell periphery"/>
    <property type="evidence" value="ECO:0007669"/>
    <property type="project" value="UniProtKB-ARBA"/>
</dbReference>
<evidence type="ECO:0000256" key="4">
    <source>
        <dbReference type="ARBA" id="ARBA00023136"/>
    </source>
</evidence>
<feature type="compositionally biased region" description="Low complexity" evidence="5">
    <location>
        <begin position="651"/>
        <end position="666"/>
    </location>
</feature>
<keyword evidence="9" id="KW-1185">Reference proteome</keyword>
<feature type="compositionally biased region" description="Polar residues" evidence="5">
    <location>
        <begin position="799"/>
        <end position="808"/>
    </location>
</feature>
<sequence length="1236" mass="135220">MITGLLPTSIAAYVQLNYPLNQQFPPVALINTQYSFQFAPTTFRTDSDKIQYSLAGGPSWLSLDSKSRTLSGTPHASDVGEITFTIAASGTAGAVANMDAKLLVVKDNEPKASRNVTQVLSRAGQLSGPRVLSLGPSKSFDIMFPMDTFDSAGKSVTYNAILSVYTPLPARISFDATSLHFAGTTPPASSAQIFEILLVACADPGYASFSLSFTLAVSNHQLLFQPFSETVNVSKGADINIDDIKSKLLLDGSPIQGKDVQSVNATMPSWLKLDNSTFIITGKAPPEAMSQDINVSAEDQYGDVAQFSIHLAITSELFAHEMGQLNATAGANFDYALSKDFFVKDGEKVTMKLGTLSDHLRFDPNTSTISGAVPAGFPPGFVQCSMVATSKDGSLEDSQSFQITVSGDTSNGTTETTTGGSSSVGNATGGKKAGMILGTVIGAICCIVLLIALMLCLRRRKKNRSYISPKLPRSPRKSDISRPMFIPYGWPDVDIVDDHDQDLEKGKEKEELAPPPTRRTADNPPNLDVDLPVDHRDTHSLTDSIGDADTRILDTFEESSFGIMNDIAPSQHPHDSMKIPTELAKRASQNSSNSYRKHKRRTTTVYQDQIHRSSGLPVNRRITGMGHGRHTYSLSRSNTNFSRSSIPRPLSTSSYTTTRCTSTFSAPPSPFPQSTMGRQRTAQVTTPTEERRSIRVVPASRRSSIADRRPLDEKRNSYIRKRASAQSPFFSAAGSRRISSSTYKSPPAFIDAKQSPRSARSPRNRNTIIRPDDDAIEGKQKEVPESVPVRKPSVSPSSDTPTRTSIGPSSRGMGRRASTRESLKAYNLKSKLNDLTGSEIFKDAELSDSVYTDEEDDIEEAEKHMTVKPGQFTLPPLNIDTRRRSKRDSGERQKRTSKRDSRRELKRTSERDPTPYYHLASQAEHGGKENQSSTYTLGTRSSPIRIDFADKLKHRSSPERPKPSAHPPRSDARKTHQPSTTDPCKPESTKEHHSRKSLHSRSESRQSVPRKKRAHSRSQSTAYPYFDIASIDTTRPSSIGNAIATAADAVCDLPESHTKPSITRDLSGNITFYDLDEEPEIEELGSSSIGFTTENGRISETAKRSHPAALHESSRSQDSTRISIRPPPKSAKRETAVPFPLSSPTAVRPAGLGLFPVDARAELCAAGRDGHGDRERTPLSTLTRENRTTVEVEDGKLEVAKARQTWGSWKSVLSRGGRLVSGGHWEKQGKEDKVFI</sequence>
<dbReference type="InterPro" id="IPR006644">
    <property type="entry name" value="Cadg"/>
</dbReference>
<feature type="compositionally biased region" description="Basic and acidic residues" evidence="5">
    <location>
        <begin position="704"/>
        <end position="716"/>
    </location>
</feature>
<feature type="region of interest" description="Disordered" evidence="5">
    <location>
        <begin position="404"/>
        <end position="427"/>
    </location>
</feature>
<feature type="compositionally biased region" description="Basic and acidic residues" evidence="5">
    <location>
        <begin position="770"/>
        <end position="784"/>
    </location>
</feature>
<feature type="domain" description="Dystroglycan-type cadherin-like" evidence="7">
    <location>
        <begin position="131"/>
        <end position="224"/>
    </location>
</feature>
<dbReference type="PANTHER" id="PTHR15549">
    <property type="entry name" value="PAIRED IMMUNOGLOBULIN-LIKE TYPE 2 RECEPTOR"/>
    <property type="match status" value="1"/>
</dbReference>
<dbReference type="SMART" id="SM00736">
    <property type="entry name" value="CADG"/>
    <property type="match status" value="2"/>
</dbReference>
<protein>
    <recommendedName>
        <fullName evidence="7">Dystroglycan-type cadherin-like domain-containing protein</fullName>
    </recommendedName>
</protein>
<keyword evidence="2 6" id="KW-0812">Transmembrane</keyword>
<feature type="compositionally biased region" description="Basic and acidic residues" evidence="5">
    <location>
        <begin position="887"/>
        <end position="913"/>
    </location>
</feature>
<reference evidence="8" key="1">
    <citation type="journal article" date="2020" name="Stud. Mycol.">
        <title>101 Dothideomycetes genomes: a test case for predicting lifestyles and emergence of pathogens.</title>
        <authorList>
            <person name="Haridas S."/>
            <person name="Albert R."/>
            <person name="Binder M."/>
            <person name="Bloem J."/>
            <person name="Labutti K."/>
            <person name="Salamov A."/>
            <person name="Andreopoulos B."/>
            <person name="Baker S."/>
            <person name="Barry K."/>
            <person name="Bills G."/>
            <person name="Bluhm B."/>
            <person name="Cannon C."/>
            <person name="Castanera R."/>
            <person name="Culley D."/>
            <person name="Daum C."/>
            <person name="Ezra D."/>
            <person name="Gonzalez J."/>
            <person name="Henrissat B."/>
            <person name="Kuo A."/>
            <person name="Liang C."/>
            <person name="Lipzen A."/>
            <person name="Lutzoni F."/>
            <person name="Magnuson J."/>
            <person name="Mondo S."/>
            <person name="Nolan M."/>
            <person name="Ohm R."/>
            <person name="Pangilinan J."/>
            <person name="Park H.-J."/>
            <person name="Ramirez L."/>
            <person name="Alfaro M."/>
            <person name="Sun H."/>
            <person name="Tritt A."/>
            <person name="Yoshinaga Y."/>
            <person name="Zwiers L.-H."/>
            <person name="Turgeon B."/>
            <person name="Goodwin S."/>
            <person name="Spatafora J."/>
            <person name="Crous P."/>
            <person name="Grigoriev I."/>
        </authorList>
    </citation>
    <scope>NUCLEOTIDE SEQUENCE</scope>
    <source>
        <strain evidence="8">CBS 110217</strain>
    </source>
</reference>
<evidence type="ECO:0000256" key="1">
    <source>
        <dbReference type="ARBA" id="ARBA00004167"/>
    </source>
</evidence>
<feature type="region of interest" description="Disordered" evidence="5">
    <location>
        <begin position="585"/>
        <end position="611"/>
    </location>
</feature>
<feature type="domain" description="Dystroglycan-type cadherin-like" evidence="7">
    <location>
        <begin position="15"/>
        <end position="111"/>
    </location>
</feature>
<feature type="compositionally biased region" description="Low complexity" evidence="5">
    <location>
        <begin position="406"/>
        <end position="426"/>
    </location>
</feature>
<dbReference type="InterPro" id="IPR015919">
    <property type="entry name" value="Cadherin-like_sf"/>
</dbReference>
<comment type="caution">
    <text evidence="8">The sequence shown here is derived from an EMBL/GenBank/DDBJ whole genome shotgun (WGS) entry which is preliminary data.</text>
</comment>
<comment type="subcellular location">
    <subcellularLocation>
        <location evidence="1">Membrane</location>
        <topology evidence="1">Single-pass membrane protein</topology>
    </subcellularLocation>
</comment>
<dbReference type="GO" id="GO:0005509">
    <property type="term" value="F:calcium ion binding"/>
    <property type="evidence" value="ECO:0007669"/>
    <property type="project" value="InterPro"/>
</dbReference>
<dbReference type="EMBL" id="ML978157">
    <property type="protein sequence ID" value="KAF2035424.1"/>
    <property type="molecule type" value="Genomic_DNA"/>
</dbReference>
<dbReference type="PANTHER" id="PTHR15549:SF30">
    <property type="entry name" value="MID2 DOMAIN-CONTAINING PROTEIN"/>
    <property type="match status" value="1"/>
</dbReference>
<evidence type="ECO:0000256" key="3">
    <source>
        <dbReference type="ARBA" id="ARBA00022989"/>
    </source>
</evidence>
<dbReference type="AlphaFoldDB" id="A0A9P4HKX6"/>
<feature type="transmembrane region" description="Helical" evidence="6">
    <location>
        <begin position="433"/>
        <end position="457"/>
    </location>
</feature>
<name>A0A9P4HKX6_9PLEO</name>
<feature type="compositionally biased region" description="Basic and acidic residues" evidence="5">
    <location>
        <begin position="502"/>
        <end position="512"/>
    </location>
</feature>
<feature type="region of interest" description="Disordered" evidence="5">
    <location>
        <begin position="849"/>
        <end position="1021"/>
    </location>
</feature>
<keyword evidence="4 6" id="KW-0472">Membrane</keyword>
<accession>A0A9P4HKX6</accession>
<dbReference type="Pfam" id="PF05345">
    <property type="entry name" value="He_PIG"/>
    <property type="match status" value="1"/>
</dbReference>
<dbReference type="SUPFAM" id="SSF49313">
    <property type="entry name" value="Cadherin-like"/>
    <property type="match status" value="3"/>
</dbReference>
<feature type="compositionally biased region" description="Low complexity" evidence="5">
    <location>
        <begin position="785"/>
        <end position="798"/>
    </location>
</feature>
<evidence type="ECO:0000313" key="8">
    <source>
        <dbReference type="EMBL" id="KAF2035424.1"/>
    </source>
</evidence>
<organism evidence="8 9">
    <name type="scientific">Setomelanomma holmii</name>
    <dbReference type="NCBI Taxonomy" id="210430"/>
    <lineage>
        <taxon>Eukaryota</taxon>
        <taxon>Fungi</taxon>
        <taxon>Dikarya</taxon>
        <taxon>Ascomycota</taxon>
        <taxon>Pezizomycotina</taxon>
        <taxon>Dothideomycetes</taxon>
        <taxon>Pleosporomycetidae</taxon>
        <taxon>Pleosporales</taxon>
        <taxon>Pleosporineae</taxon>
        <taxon>Phaeosphaeriaceae</taxon>
        <taxon>Setomelanomma</taxon>
    </lineage>
</organism>
<dbReference type="InterPro" id="IPR013783">
    <property type="entry name" value="Ig-like_fold"/>
</dbReference>
<feature type="region of interest" description="Disordered" evidence="5">
    <location>
        <begin position="631"/>
        <end position="822"/>
    </location>
</feature>